<feature type="binding site" evidence="7">
    <location>
        <position position="194"/>
    </location>
    <ligand>
        <name>Fe cation</name>
        <dbReference type="ChEBI" id="CHEBI:24875"/>
        <label>2</label>
    </ligand>
</feature>
<feature type="binding site" evidence="7">
    <location>
        <position position="98"/>
    </location>
    <ligand>
        <name>Fe cation</name>
        <dbReference type="ChEBI" id="CHEBI:24875"/>
        <label>2</label>
    </ligand>
</feature>
<reference evidence="8" key="1">
    <citation type="submission" date="2020-04" db="EMBL/GenBank/DDBJ databases">
        <authorList>
            <person name="Chiriac C."/>
            <person name="Salcher M."/>
            <person name="Ghai R."/>
            <person name="Kavagutti S V."/>
        </authorList>
    </citation>
    <scope>NUCLEOTIDE SEQUENCE</scope>
</reference>
<dbReference type="GO" id="GO:0004748">
    <property type="term" value="F:ribonucleoside-diphosphate reductase activity, thioredoxin disulfide as acceptor"/>
    <property type="evidence" value="ECO:0007669"/>
    <property type="project" value="UniProtKB-EC"/>
</dbReference>
<evidence type="ECO:0000256" key="4">
    <source>
        <dbReference type="ARBA" id="ARBA00023002"/>
    </source>
</evidence>
<evidence type="ECO:0000256" key="5">
    <source>
        <dbReference type="ARBA" id="ARBA00023004"/>
    </source>
</evidence>
<dbReference type="InterPro" id="IPR009078">
    <property type="entry name" value="Ferritin-like_SF"/>
</dbReference>
<sequence length="323" mass="37269">MSLLVPRTNYKPFQYPWAFEAYKAQNQMHWLPEEVPLHDDVVDWNTKLSKEEKNLLTQIFRFFTQGDVDIAAGYIDKFLPVFQPPEVRMMLTSFAAMEAVHAHAYSLLLDTVGMPEAEYAAFTAYKEMAEKHDYFAGFDTKGSDKSKIAKTLATYSAFGEGLQLFSSFVILLNFSRFNRMKGMSQIVTWSIRDESLHVEGMIKLFRAFVDEHPEVVTDDFKKDIYDIAREMVRLEDNFIDLAFEQGGIQGLTPDEVKQYIRYVADRRLISLGLRGNFKVKDNPLPWLDWILNGVEHTNFFENRATEYAKGALSGSWADVWAND</sequence>
<protein>
    <recommendedName>
        <fullName evidence="2">ribonucleoside-diphosphate reductase</fullName>
        <ecNumber evidence="2">1.17.4.1</ecNumber>
    </recommendedName>
</protein>
<evidence type="ECO:0000256" key="3">
    <source>
        <dbReference type="ARBA" id="ARBA00022723"/>
    </source>
</evidence>
<organism evidence="8">
    <name type="scientific">uncultured Caudovirales phage</name>
    <dbReference type="NCBI Taxonomy" id="2100421"/>
    <lineage>
        <taxon>Viruses</taxon>
        <taxon>Duplodnaviria</taxon>
        <taxon>Heunggongvirae</taxon>
        <taxon>Uroviricota</taxon>
        <taxon>Caudoviricetes</taxon>
        <taxon>Peduoviridae</taxon>
        <taxon>Maltschvirus</taxon>
        <taxon>Maltschvirus maltsch</taxon>
    </lineage>
</organism>
<dbReference type="PIRSF" id="PIRSF000355">
    <property type="entry name" value="NrdB"/>
    <property type="match status" value="1"/>
</dbReference>
<feature type="binding site" evidence="7">
    <location>
        <position position="160"/>
    </location>
    <ligand>
        <name>Fe cation</name>
        <dbReference type="ChEBI" id="CHEBI:24875"/>
        <label>2</label>
    </ligand>
</feature>
<dbReference type="EMBL" id="LR796537">
    <property type="protein sequence ID" value="CAB4150140.1"/>
    <property type="molecule type" value="Genomic_DNA"/>
</dbReference>
<evidence type="ECO:0000256" key="1">
    <source>
        <dbReference type="ARBA" id="ARBA00009303"/>
    </source>
</evidence>
<feature type="binding site" evidence="7">
    <location>
        <position position="101"/>
    </location>
    <ligand>
        <name>Fe cation</name>
        <dbReference type="ChEBI" id="CHEBI:24875"/>
        <label>1</label>
    </ligand>
</feature>
<evidence type="ECO:0000256" key="7">
    <source>
        <dbReference type="PIRSR" id="PIRSR000355-2"/>
    </source>
</evidence>
<keyword evidence="5 7" id="KW-0408">Iron</keyword>
<dbReference type="PANTHER" id="PTHR23409">
    <property type="entry name" value="RIBONUCLEOSIDE-DIPHOSPHATE REDUCTASE SMALL CHAIN"/>
    <property type="match status" value="1"/>
</dbReference>
<dbReference type="Gene3D" id="1.10.620.20">
    <property type="entry name" value="Ribonucleotide Reductase, subunit A"/>
    <property type="match status" value="1"/>
</dbReference>
<evidence type="ECO:0000313" key="8">
    <source>
        <dbReference type="EMBL" id="CAB4150140.1"/>
    </source>
</evidence>
<dbReference type="InterPro" id="IPR012348">
    <property type="entry name" value="RNR-like"/>
</dbReference>
<feature type="active site" evidence="6">
    <location>
        <position position="105"/>
    </location>
</feature>
<comment type="similarity">
    <text evidence="1">Belongs to the ribonucleoside diphosphate reductase small chain family.</text>
</comment>
<dbReference type="GO" id="GO:0046872">
    <property type="term" value="F:metal ion binding"/>
    <property type="evidence" value="ECO:0007669"/>
    <property type="project" value="UniProtKB-KW"/>
</dbReference>
<dbReference type="GO" id="GO:0009263">
    <property type="term" value="P:deoxyribonucleotide biosynthetic process"/>
    <property type="evidence" value="ECO:0007669"/>
    <property type="project" value="InterPro"/>
</dbReference>
<keyword evidence="3 7" id="KW-0479">Metal-binding</keyword>
<dbReference type="UniPathway" id="UPA00326"/>
<dbReference type="Pfam" id="PF00268">
    <property type="entry name" value="Ribonuc_red_sm"/>
    <property type="match status" value="1"/>
</dbReference>
<evidence type="ECO:0000256" key="2">
    <source>
        <dbReference type="ARBA" id="ARBA00012274"/>
    </source>
</evidence>
<dbReference type="PANTHER" id="PTHR23409:SF18">
    <property type="entry name" value="RIBONUCLEOSIDE-DIPHOSPHATE REDUCTASE SUBUNIT M2"/>
    <property type="match status" value="1"/>
</dbReference>
<evidence type="ECO:0000256" key="6">
    <source>
        <dbReference type="PIRSR" id="PIRSR000355-1"/>
    </source>
</evidence>
<gene>
    <name evidence="8" type="ORF">UFOVP562_27</name>
</gene>
<dbReference type="InterPro" id="IPR033909">
    <property type="entry name" value="RNR_small"/>
</dbReference>
<comment type="cofactor">
    <cofactor evidence="7">
        <name>Fe cation</name>
        <dbReference type="ChEBI" id="CHEBI:24875"/>
    </cofactor>
    <text evidence="7">Binds 2 iron ions per subunit.</text>
</comment>
<dbReference type="NCBIfam" id="NF007186">
    <property type="entry name" value="PRK09614.1-5"/>
    <property type="match status" value="1"/>
</dbReference>
<dbReference type="InterPro" id="IPR000358">
    <property type="entry name" value="RNR_small_fam"/>
</dbReference>
<feature type="binding site" evidence="7">
    <location>
        <position position="67"/>
    </location>
    <ligand>
        <name>Fe cation</name>
        <dbReference type="ChEBI" id="CHEBI:24875"/>
        <label>1</label>
    </ligand>
</feature>
<proteinExistence type="inferred from homology"/>
<dbReference type="EC" id="1.17.4.1" evidence="2"/>
<dbReference type="CDD" id="cd01049">
    <property type="entry name" value="RNRR2"/>
    <property type="match status" value="1"/>
</dbReference>
<dbReference type="SUPFAM" id="SSF47240">
    <property type="entry name" value="Ferritin-like"/>
    <property type="match status" value="1"/>
</dbReference>
<feature type="binding site" evidence="7">
    <location>
        <position position="197"/>
    </location>
    <ligand>
        <name>Fe cation</name>
        <dbReference type="ChEBI" id="CHEBI:24875"/>
        <label>2</label>
    </ligand>
</feature>
<accession>A0A6J5MYT5</accession>
<keyword evidence="4" id="KW-0560">Oxidoreductase</keyword>
<name>A0A6J5MYT5_9CAUD</name>